<dbReference type="EMBL" id="JAAMPI010001290">
    <property type="protein sequence ID" value="KAF4625807.1"/>
    <property type="molecule type" value="Genomic_DNA"/>
</dbReference>
<gene>
    <name evidence="3" type="ORF">G7Y89_g12357</name>
</gene>
<evidence type="ECO:0000313" key="4">
    <source>
        <dbReference type="Proteomes" id="UP000566819"/>
    </source>
</evidence>
<keyword evidence="4" id="KW-1185">Reference proteome</keyword>
<protein>
    <recommendedName>
        <fullName evidence="2">COP9 signalosome complex subunit 3 N-terminal helical repeats domain-containing protein</fullName>
    </recommendedName>
</protein>
<dbReference type="AlphaFoldDB" id="A0A8H4RCQ6"/>
<dbReference type="GO" id="GO:0006511">
    <property type="term" value="P:ubiquitin-dependent protein catabolic process"/>
    <property type="evidence" value="ECO:0007669"/>
    <property type="project" value="TreeGrafter"/>
</dbReference>
<dbReference type="GO" id="GO:0008180">
    <property type="term" value="C:COP9 signalosome"/>
    <property type="evidence" value="ECO:0007669"/>
    <property type="project" value="TreeGrafter"/>
</dbReference>
<proteinExistence type="predicted"/>
<comment type="caution">
    <text evidence="3">The sequence shown here is derived from an EMBL/GenBank/DDBJ whole genome shotgun (WGS) entry which is preliminary data.</text>
</comment>
<keyword evidence="1" id="KW-0963">Cytoplasm</keyword>
<dbReference type="InterPro" id="IPR050756">
    <property type="entry name" value="CSN3"/>
</dbReference>
<dbReference type="Pfam" id="PF22788">
    <property type="entry name" value="COP9_hel_rpt"/>
    <property type="match status" value="1"/>
</dbReference>
<organism evidence="3 4">
    <name type="scientific">Cudoniella acicularis</name>
    <dbReference type="NCBI Taxonomy" id="354080"/>
    <lineage>
        <taxon>Eukaryota</taxon>
        <taxon>Fungi</taxon>
        <taxon>Dikarya</taxon>
        <taxon>Ascomycota</taxon>
        <taxon>Pezizomycotina</taxon>
        <taxon>Leotiomycetes</taxon>
        <taxon>Helotiales</taxon>
        <taxon>Tricladiaceae</taxon>
        <taxon>Cudoniella</taxon>
    </lineage>
</organism>
<name>A0A8H4RCQ6_9HELO</name>
<dbReference type="Proteomes" id="UP000566819">
    <property type="component" value="Unassembled WGS sequence"/>
</dbReference>
<dbReference type="OrthoDB" id="29061at2759"/>
<sequence length="494" mass="54705">MDDLLPKLLSFPPHPPPPNGISDLQYDEGIKTQISTIKNIPDSKLLQQTSGGENVLDIINPALNTVPYAAVLIAHIKAMHTGNKSIDLDTIWEKILGFLGNFDPRQIRYLGSELSHIIDSTVSISRRHNQAATAIPTIRDALLRLDPTGTVLTSKHIVLMKMALESRIYVELVPFLEKSILYIPGTSSQPKPKYLCDMSLPPTAFITPGNNGFSAKIKHQDVLEYLLLNGMVCIGIRNWKKALEYLEMAVTYPAKDNSVSKIMVAAYQKWVLVGLLLTGKPLSLPKITSSGAAKLYHILAKPYESVAQIFEGGSASRLKSEAEAGKNIWHNDCNSGLIFFVLAAYQKFQIRNLAKVYSKISIPEVHNLTMSAETGAKLPNVQACETLVRSMIAEGSLHASLTSFPDQPPVLAFSVHGPVLTEKQMQMELATSTIRIKALTQEIKNTDHMLTHEKEYIKYAQKQKKNTKSMQDQGIAVTDMEWNGVEDEDLMGVF</sequence>
<dbReference type="InterPro" id="IPR055089">
    <property type="entry name" value="COP9_N"/>
</dbReference>
<evidence type="ECO:0000256" key="1">
    <source>
        <dbReference type="ARBA" id="ARBA00022490"/>
    </source>
</evidence>
<evidence type="ECO:0000313" key="3">
    <source>
        <dbReference type="EMBL" id="KAF4625807.1"/>
    </source>
</evidence>
<dbReference type="PANTHER" id="PTHR10758">
    <property type="entry name" value="26S PROTEASOME NON-ATPASE REGULATORY SUBUNIT 3/COP9 SIGNALOSOME COMPLEX SUBUNIT 3"/>
    <property type="match status" value="1"/>
</dbReference>
<reference evidence="3 4" key="1">
    <citation type="submission" date="2020-03" db="EMBL/GenBank/DDBJ databases">
        <title>Draft Genome Sequence of Cudoniella acicularis.</title>
        <authorList>
            <person name="Buettner E."/>
            <person name="Kellner H."/>
        </authorList>
    </citation>
    <scope>NUCLEOTIDE SEQUENCE [LARGE SCALE GENOMIC DNA]</scope>
    <source>
        <strain evidence="3 4">DSM 108380</strain>
    </source>
</reference>
<evidence type="ECO:0000259" key="2">
    <source>
        <dbReference type="Pfam" id="PF22788"/>
    </source>
</evidence>
<feature type="domain" description="COP9 signalosome complex subunit 3 N-terminal helical repeats" evidence="2">
    <location>
        <begin position="45"/>
        <end position="290"/>
    </location>
</feature>
<accession>A0A8H4RCQ6</accession>
<dbReference type="PANTHER" id="PTHR10758:SF1">
    <property type="entry name" value="COP9 SIGNALOSOME COMPLEX SUBUNIT 3"/>
    <property type="match status" value="1"/>
</dbReference>